<dbReference type="PANTHER" id="PTHR43674">
    <property type="entry name" value="NITRILASE C965.09-RELATED"/>
    <property type="match status" value="1"/>
</dbReference>
<comment type="caution">
    <text evidence="3">The sequence shown here is derived from an EMBL/GenBank/DDBJ whole genome shotgun (WGS) entry which is preliminary data.</text>
</comment>
<proteinExistence type="predicted"/>
<accession>A0ABS7B9L9</accession>
<sequence length="249" mass="27475">MRIGVCQTPEILGNVDAAVEVVQHFAERAAAEEVDLLVFPECFLQGYLVTEQHVHGQAFELGSAEFDRVLGRVKDLRPVLVLGMIERTGHRYYNTAAVIEDGRLLGRYRKTFLTSGESIFARGDDYPVFDVGGIRFGINICYDAQFPEAAAAVAAGGASVLLLPAQNMMRREKAIWWQGRHNEIRAHRARENNMWLASADVTGKRDDRVGLGPTCFLSPSGDVTAQVPIGEIGMVTADIPRPGRRPPER</sequence>
<evidence type="ECO:0000313" key="4">
    <source>
        <dbReference type="Proteomes" id="UP001519863"/>
    </source>
</evidence>
<organism evidence="3 4">
    <name type="scientific">Actinoplanes hulinensis</name>
    <dbReference type="NCBI Taxonomy" id="1144547"/>
    <lineage>
        <taxon>Bacteria</taxon>
        <taxon>Bacillati</taxon>
        <taxon>Actinomycetota</taxon>
        <taxon>Actinomycetes</taxon>
        <taxon>Micromonosporales</taxon>
        <taxon>Micromonosporaceae</taxon>
        <taxon>Actinoplanes</taxon>
    </lineage>
</organism>
<evidence type="ECO:0000256" key="1">
    <source>
        <dbReference type="ARBA" id="ARBA00022801"/>
    </source>
</evidence>
<dbReference type="PROSITE" id="PS50263">
    <property type="entry name" value="CN_HYDROLASE"/>
    <property type="match status" value="1"/>
</dbReference>
<dbReference type="PANTHER" id="PTHR43674:SF2">
    <property type="entry name" value="BETA-UREIDOPROPIONASE"/>
    <property type="match status" value="1"/>
</dbReference>
<dbReference type="InterPro" id="IPR050345">
    <property type="entry name" value="Aliph_Amidase/BUP"/>
</dbReference>
<dbReference type="GO" id="GO:0016787">
    <property type="term" value="F:hydrolase activity"/>
    <property type="evidence" value="ECO:0007669"/>
    <property type="project" value="UniProtKB-KW"/>
</dbReference>
<reference evidence="3 4" key="1">
    <citation type="journal article" date="2013" name="Antonie Van Leeuwenhoek">
        <title>Actinoplanes hulinensis sp. nov., a novel actinomycete isolated from soybean root (Glycine max (L.) Merr).</title>
        <authorList>
            <person name="Shen Y."/>
            <person name="Liu C."/>
            <person name="Wang X."/>
            <person name="Zhao J."/>
            <person name="Jia F."/>
            <person name="Zhang Y."/>
            <person name="Wang L."/>
            <person name="Yang D."/>
            <person name="Xiang W."/>
        </authorList>
    </citation>
    <scope>NUCLEOTIDE SEQUENCE [LARGE SCALE GENOMIC DNA]</scope>
    <source>
        <strain evidence="3 4">NEAU-M9</strain>
    </source>
</reference>
<dbReference type="EMBL" id="JAHXZI010000013">
    <property type="protein sequence ID" value="MBW6436958.1"/>
    <property type="molecule type" value="Genomic_DNA"/>
</dbReference>
<keyword evidence="1 3" id="KW-0378">Hydrolase</keyword>
<name>A0ABS7B9L9_9ACTN</name>
<dbReference type="InterPro" id="IPR003010">
    <property type="entry name" value="C-N_Hydrolase"/>
</dbReference>
<evidence type="ECO:0000313" key="3">
    <source>
        <dbReference type="EMBL" id="MBW6436958.1"/>
    </source>
</evidence>
<dbReference type="InterPro" id="IPR036526">
    <property type="entry name" value="C-N_Hydrolase_sf"/>
</dbReference>
<dbReference type="Gene3D" id="3.60.110.10">
    <property type="entry name" value="Carbon-nitrogen hydrolase"/>
    <property type="match status" value="1"/>
</dbReference>
<evidence type="ECO:0000259" key="2">
    <source>
        <dbReference type="PROSITE" id="PS50263"/>
    </source>
</evidence>
<feature type="domain" description="CN hydrolase" evidence="2">
    <location>
        <begin position="1"/>
        <end position="241"/>
    </location>
</feature>
<dbReference type="SUPFAM" id="SSF56317">
    <property type="entry name" value="Carbon-nitrogen hydrolase"/>
    <property type="match status" value="1"/>
</dbReference>
<dbReference type="Proteomes" id="UP001519863">
    <property type="component" value="Unassembled WGS sequence"/>
</dbReference>
<dbReference type="CDD" id="cd07197">
    <property type="entry name" value="nitrilase"/>
    <property type="match status" value="1"/>
</dbReference>
<keyword evidence="4" id="KW-1185">Reference proteome</keyword>
<protein>
    <submittedName>
        <fullName evidence="3">Carbon-nitrogen hydrolase family protein</fullName>
    </submittedName>
</protein>
<dbReference type="RefSeq" id="WP_220146301.1">
    <property type="nucleotide sequence ID" value="NZ_JAHXZI010000013.1"/>
</dbReference>
<dbReference type="Pfam" id="PF00795">
    <property type="entry name" value="CN_hydrolase"/>
    <property type="match status" value="1"/>
</dbReference>
<gene>
    <name evidence="3" type="ORF">KZ829_24755</name>
</gene>